<comment type="caution">
    <text evidence="1">The sequence shown here is derived from an EMBL/GenBank/DDBJ whole genome shotgun (WGS) entry which is preliminary data.</text>
</comment>
<keyword evidence="2" id="KW-1185">Reference proteome</keyword>
<sequence length="84" mass="9722">MAKPMLFTQHALDAVAERQLDPVWVELTVFEPHWQEADPGNPDVIRRFRAIPERGGRYLRVALVETSAEIRILSAFLDRRARPK</sequence>
<protein>
    <recommendedName>
        <fullName evidence="3">DUF4258 domain-containing protein</fullName>
    </recommendedName>
</protein>
<evidence type="ECO:0000313" key="1">
    <source>
        <dbReference type="EMBL" id="GLQ12284.1"/>
    </source>
</evidence>
<proteinExistence type="predicted"/>
<evidence type="ECO:0008006" key="3">
    <source>
        <dbReference type="Google" id="ProtNLM"/>
    </source>
</evidence>
<gene>
    <name evidence="1" type="ORF">GCM10007913_42170</name>
</gene>
<reference evidence="1" key="1">
    <citation type="journal article" date="2014" name="Int. J. Syst. Evol. Microbiol.">
        <title>Complete genome of a new Firmicutes species belonging to the dominant human colonic microbiota ('Ruminococcus bicirculans') reveals two chromosomes and a selective capacity to utilize plant glucans.</title>
        <authorList>
            <consortium name="NISC Comparative Sequencing Program"/>
            <person name="Wegmann U."/>
            <person name="Louis P."/>
            <person name="Goesmann A."/>
            <person name="Henrissat B."/>
            <person name="Duncan S.H."/>
            <person name="Flint H.J."/>
        </authorList>
    </citation>
    <scope>NUCLEOTIDE SEQUENCE</scope>
    <source>
        <strain evidence="1">NBRC 103855</strain>
    </source>
</reference>
<dbReference type="RefSeq" id="WP_284394126.1">
    <property type="nucleotide sequence ID" value="NZ_BSNG01000004.1"/>
</dbReference>
<dbReference type="Proteomes" id="UP001161406">
    <property type="component" value="Unassembled WGS sequence"/>
</dbReference>
<organism evidence="1 2">
    <name type="scientific">Devosia yakushimensis</name>
    <dbReference type="NCBI Taxonomy" id="470028"/>
    <lineage>
        <taxon>Bacteria</taxon>
        <taxon>Pseudomonadati</taxon>
        <taxon>Pseudomonadota</taxon>
        <taxon>Alphaproteobacteria</taxon>
        <taxon>Hyphomicrobiales</taxon>
        <taxon>Devosiaceae</taxon>
        <taxon>Devosia</taxon>
    </lineage>
</organism>
<reference evidence="1" key="2">
    <citation type="submission" date="2023-01" db="EMBL/GenBank/DDBJ databases">
        <title>Draft genome sequence of Devosia yakushimensis strain NBRC 103855.</title>
        <authorList>
            <person name="Sun Q."/>
            <person name="Mori K."/>
        </authorList>
    </citation>
    <scope>NUCLEOTIDE SEQUENCE</scope>
    <source>
        <strain evidence="1">NBRC 103855</strain>
    </source>
</reference>
<name>A0ABQ5UKW5_9HYPH</name>
<dbReference type="EMBL" id="BSNG01000004">
    <property type="protein sequence ID" value="GLQ12284.1"/>
    <property type="molecule type" value="Genomic_DNA"/>
</dbReference>
<evidence type="ECO:0000313" key="2">
    <source>
        <dbReference type="Proteomes" id="UP001161406"/>
    </source>
</evidence>
<accession>A0ABQ5UKW5</accession>